<dbReference type="Pfam" id="PF00400">
    <property type="entry name" value="WD40"/>
    <property type="match status" value="6"/>
</dbReference>
<dbReference type="PROSITE" id="PS50082">
    <property type="entry name" value="WD_REPEATS_2"/>
    <property type="match status" value="6"/>
</dbReference>
<dbReference type="PROSITE" id="PS00678">
    <property type="entry name" value="WD_REPEATS_1"/>
    <property type="match status" value="2"/>
</dbReference>
<evidence type="ECO:0000313" key="5">
    <source>
        <dbReference type="Proteomes" id="UP001501725"/>
    </source>
</evidence>
<sequence>MTFRPFTRPRRLLLLGALLTLIYCTCYHLWYHPPEAGPGPFRLAQSLKGHRSVIWTARFLPGDSLVLSAGADSTLSLWRRSGGPALRSWKGPSGITYLALSRDGRYAATAGYDARVRIWSLPDGALLHTLEGPARTTWTVHFSPDASVVAAGSEEGHVFLWNRASGQLLQRLKGHQRNVWDLAFSPDGGTLVSGSFDRTINVWNARSGALLRTLTDHDETVVALDWSRDGTLMASTSDDCTVKLWNTRTWTVLRSLSTPEHQQGVHFRADGRQLITSGRDKTQFGELLQNFIGDSHYNKGISMRLWDVPTGKLLQTFRHHANDVNDVQFSSDGRAIVAAGADGEVSVWEEYRL</sequence>
<keyword evidence="1 3" id="KW-0853">WD repeat</keyword>
<dbReference type="PROSITE" id="PS50294">
    <property type="entry name" value="WD_REPEATS_REGION"/>
    <property type="match status" value="4"/>
</dbReference>
<dbReference type="EMBL" id="BAABGY010000011">
    <property type="protein sequence ID" value="GAA4338695.1"/>
    <property type="molecule type" value="Genomic_DNA"/>
</dbReference>
<evidence type="ECO:0000256" key="3">
    <source>
        <dbReference type="PROSITE-ProRule" id="PRU00221"/>
    </source>
</evidence>
<dbReference type="Gene3D" id="2.130.10.10">
    <property type="entry name" value="YVTN repeat-like/Quinoprotein amine dehydrogenase"/>
    <property type="match status" value="3"/>
</dbReference>
<feature type="repeat" description="WD" evidence="3">
    <location>
        <begin position="47"/>
        <end position="88"/>
    </location>
</feature>
<proteinExistence type="predicted"/>
<name>A0ABP8HFZ5_9BACT</name>
<feature type="repeat" description="WD" evidence="3">
    <location>
        <begin position="95"/>
        <end position="129"/>
    </location>
</feature>
<comment type="caution">
    <text evidence="4">The sequence shown here is derived from an EMBL/GenBank/DDBJ whole genome shotgun (WGS) entry which is preliminary data.</text>
</comment>
<keyword evidence="2" id="KW-0677">Repeat</keyword>
<dbReference type="InterPro" id="IPR019775">
    <property type="entry name" value="WD40_repeat_CS"/>
</dbReference>
<protein>
    <recommendedName>
        <fullName evidence="6">WD40 repeat domain-containing protein</fullName>
    </recommendedName>
</protein>
<keyword evidence="5" id="KW-1185">Reference proteome</keyword>
<dbReference type="SMART" id="SM00320">
    <property type="entry name" value="WD40"/>
    <property type="match status" value="7"/>
</dbReference>
<dbReference type="SUPFAM" id="SSF50978">
    <property type="entry name" value="WD40 repeat-like"/>
    <property type="match status" value="1"/>
</dbReference>
<dbReference type="RefSeq" id="WP_345257131.1">
    <property type="nucleotide sequence ID" value="NZ_BAABGY010000011.1"/>
</dbReference>
<dbReference type="PRINTS" id="PR00320">
    <property type="entry name" value="GPROTEINBRPT"/>
</dbReference>
<feature type="repeat" description="WD" evidence="3">
    <location>
        <begin position="214"/>
        <end position="255"/>
    </location>
</feature>
<dbReference type="CDD" id="cd00200">
    <property type="entry name" value="WD40"/>
    <property type="match status" value="1"/>
</dbReference>
<dbReference type="PANTHER" id="PTHR19848:SF8">
    <property type="entry name" value="F-BOX AND WD REPEAT DOMAIN CONTAINING 7"/>
    <property type="match status" value="1"/>
</dbReference>
<evidence type="ECO:0000313" key="4">
    <source>
        <dbReference type="EMBL" id="GAA4338695.1"/>
    </source>
</evidence>
<dbReference type="InterPro" id="IPR036322">
    <property type="entry name" value="WD40_repeat_dom_sf"/>
</dbReference>
<accession>A0ABP8HFZ5</accession>
<dbReference type="InterPro" id="IPR001680">
    <property type="entry name" value="WD40_rpt"/>
</dbReference>
<feature type="repeat" description="WD" evidence="3">
    <location>
        <begin position="317"/>
        <end position="349"/>
    </location>
</feature>
<evidence type="ECO:0000256" key="1">
    <source>
        <dbReference type="ARBA" id="ARBA00022574"/>
    </source>
</evidence>
<reference evidence="5" key="1">
    <citation type="journal article" date="2019" name="Int. J. Syst. Evol. Microbiol.">
        <title>The Global Catalogue of Microorganisms (GCM) 10K type strain sequencing project: providing services to taxonomists for standard genome sequencing and annotation.</title>
        <authorList>
            <consortium name="The Broad Institute Genomics Platform"/>
            <consortium name="The Broad Institute Genome Sequencing Center for Infectious Disease"/>
            <person name="Wu L."/>
            <person name="Ma J."/>
        </authorList>
    </citation>
    <scope>NUCLEOTIDE SEQUENCE [LARGE SCALE GENOMIC DNA]</scope>
    <source>
        <strain evidence="5">JCM 17919</strain>
    </source>
</reference>
<dbReference type="InterPro" id="IPR015943">
    <property type="entry name" value="WD40/YVTN_repeat-like_dom_sf"/>
</dbReference>
<feature type="repeat" description="WD" evidence="3">
    <location>
        <begin position="130"/>
        <end position="171"/>
    </location>
</feature>
<feature type="repeat" description="WD" evidence="3">
    <location>
        <begin position="172"/>
        <end position="213"/>
    </location>
</feature>
<gene>
    <name evidence="4" type="ORF">GCM10023184_35300</name>
</gene>
<dbReference type="InterPro" id="IPR020472">
    <property type="entry name" value="WD40_PAC1"/>
</dbReference>
<dbReference type="PANTHER" id="PTHR19848">
    <property type="entry name" value="WD40 REPEAT PROTEIN"/>
    <property type="match status" value="1"/>
</dbReference>
<organism evidence="4 5">
    <name type="scientific">Flaviaesturariibacter amylovorans</name>
    <dbReference type="NCBI Taxonomy" id="1084520"/>
    <lineage>
        <taxon>Bacteria</taxon>
        <taxon>Pseudomonadati</taxon>
        <taxon>Bacteroidota</taxon>
        <taxon>Chitinophagia</taxon>
        <taxon>Chitinophagales</taxon>
        <taxon>Chitinophagaceae</taxon>
        <taxon>Flaviaestuariibacter</taxon>
    </lineage>
</organism>
<dbReference type="Proteomes" id="UP001501725">
    <property type="component" value="Unassembled WGS sequence"/>
</dbReference>
<evidence type="ECO:0008006" key="6">
    <source>
        <dbReference type="Google" id="ProtNLM"/>
    </source>
</evidence>
<evidence type="ECO:0000256" key="2">
    <source>
        <dbReference type="ARBA" id="ARBA00022737"/>
    </source>
</evidence>